<dbReference type="FunFam" id="3.40.190.290:FF:000001">
    <property type="entry name" value="Transcriptional regulator, LysR family"/>
    <property type="match status" value="1"/>
</dbReference>
<keyword evidence="4" id="KW-0804">Transcription</keyword>
<gene>
    <name evidence="6" type="ORF">SAMN02745857_00111</name>
</gene>
<dbReference type="GO" id="GO:0006351">
    <property type="term" value="P:DNA-templated transcription"/>
    <property type="evidence" value="ECO:0007669"/>
    <property type="project" value="TreeGrafter"/>
</dbReference>
<sequence>MDKLTSMAVFVQVAEKGSFAAVADGFGLSTTMIANHVRALESELGAKLIVRTTRRHHLTEVGQLYLARCRDVLASVAMADRVGDTLRAEPQGTVRMTAPVTYGAHKLVPVLGAYMARHPQVKVELVLSDQVADLVEQGFELAIRSGEIDAGPLVARALHQSTMLAVASPAYLQRHGTPQHPAELVEHDCLGFMAWGREPVWRFSRGEETAHIPVQGRMRTNNGQALRAAALAGMGIVVQADVLLEDDIASGRLVHLLPDWALPARTIYLLRTRDLQPTPKLRSLIDFLVVHLGGRPAVAGDDFVD</sequence>
<dbReference type="InterPro" id="IPR036390">
    <property type="entry name" value="WH_DNA-bd_sf"/>
</dbReference>
<evidence type="ECO:0000313" key="6">
    <source>
        <dbReference type="EMBL" id="SMC16151.1"/>
    </source>
</evidence>
<keyword evidence="3 6" id="KW-0238">DNA-binding</keyword>
<accession>A0A1W1WYG0</accession>
<evidence type="ECO:0000256" key="1">
    <source>
        <dbReference type="ARBA" id="ARBA00009437"/>
    </source>
</evidence>
<dbReference type="Proteomes" id="UP000192761">
    <property type="component" value="Unassembled WGS sequence"/>
</dbReference>
<name>A0A1W1WYG0_9NEIS</name>
<dbReference type="SUPFAM" id="SSF46785">
    <property type="entry name" value="Winged helix' DNA-binding domain"/>
    <property type="match status" value="1"/>
</dbReference>
<evidence type="ECO:0000256" key="2">
    <source>
        <dbReference type="ARBA" id="ARBA00023015"/>
    </source>
</evidence>
<dbReference type="Gene3D" id="3.40.190.290">
    <property type="match status" value="1"/>
</dbReference>
<dbReference type="Pfam" id="PF00126">
    <property type="entry name" value="HTH_1"/>
    <property type="match status" value="1"/>
</dbReference>
<dbReference type="InterPro" id="IPR036388">
    <property type="entry name" value="WH-like_DNA-bd_sf"/>
</dbReference>
<comment type="similarity">
    <text evidence="1">Belongs to the LysR transcriptional regulatory family.</text>
</comment>
<evidence type="ECO:0000313" key="7">
    <source>
        <dbReference type="Proteomes" id="UP000192761"/>
    </source>
</evidence>
<organism evidence="6 7">
    <name type="scientific">Andreprevotia lacus DSM 23236</name>
    <dbReference type="NCBI Taxonomy" id="1121001"/>
    <lineage>
        <taxon>Bacteria</taxon>
        <taxon>Pseudomonadati</taxon>
        <taxon>Pseudomonadota</taxon>
        <taxon>Betaproteobacteria</taxon>
        <taxon>Neisseriales</taxon>
        <taxon>Chitinibacteraceae</taxon>
        <taxon>Andreprevotia</taxon>
    </lineage>
</organism>
<dbReference type="InterPro" id="IPR058163">
    <property type="entry name" value="LysR-type_TF_proteobact-type"/>
</dbReference>
<evidence type="ECO:0000256" key="4">
    <source>
        <dbReference type="ARBA" id="ARBA00023163"/>
    </source>
</evidence>
<dbReference type="PROSITE" id="PS50931">
    <property type="entry name" value="HTH_LYSR"/>
    <property type="match status" value="1"/>
</dbReference>
<dbReference type="InterPro" id="IPR000847">
    <property type="entry name" value="LysR_HTH_N"/>
</dbReference>
<dbReference type="AlphaFoldDB" id="A0A1W1WYG0"/>
<reference evidence="6 7" key="1">
    <citation type="submission" date="2017-04" db="EMBL/GenBank/DDBJ databases">
        <authorList>
            <person name="Afonso C.L."/>
            <person name="Miller P.J."/>
            <person name="Scott M.A."/>
            <person name="Spackman E."/>
            <person name="Goraichik I."/>
            <person name="Dimitrov K.M."/>
            <person name="Suarez D.L."/>
            <person name="Swayne D.E."/>
        </authorList>
    </citation>
    <scope>NUCLEOTIDE SEQUENCE [LARGE SCALE GENOMIC DNA]</scope>
    <source>
        <strain evidence="6 7">DSM 23236</strain>
    </source>
</reference>
<keyword evidence="7" id="KW-1185">Reference proteome</keyword>
<protein>
    <submittedName>
        <fullName evidence="6">DNA-binding transcriptional regulator, LysR family</fullName>
    </submittedName>
</protein>
<dbReference type="InterPro" id="IPR005119">
    <property type="entry name" value="LysR_subst-bd"/>
</dbReference>
<dbReference type="OrthoDB" id="9178040at2"/>
<dbReference type="PANTHER" id="PTHR30537:SF35">
    <property type="entry name" value="TRANSCRIPTIONAL REGULATORY PROTEIN"/>
    <property type="match status" value="1"/>
</dbReference>
<dbReference type="GO" id="GO:0043565">
    <property type="term" value="F:sequence-specific DNA binding"/>
    <property type="evidence" value="ECO:0007669"/>
    <property type="project" value="TreeGrafter"/>
</dbReference>
<keyword evidence="2" id="KW-0805">Transcription regulation</keyword>
<dbReference type="Gene3D" id="1.10.10.10">
    <property type="entry name" value="Winged helix-like DNA-binding domain superfamily/Winged helix DNA-binding domain"/>
    <property type="match status" value="1"/>
</dbReference>
<dbReference type="PANTHER" id="PTHR30537">
    <property type="entry name" value="HTH-TYPE TRANSCRIPTIONAL REGULATOR"/>
    <property type="match status" value="1"/>
</dbReference>
<evidence type="ECO:0000259" key="5">
    <source>
        <dbReference type="PROSITE" id="PS50931"/>
    </source>
</evidence>
<feature type="domain" description="HTH lysR-type" evidence="5">
    <location>
        <begin position="1"/>
        <end position="59"/>
    </location>
</feature>
<proteinExistence type="inferred from homology"/>
<dbReference type="STRING" id="1121001.SAMN02745857_00111"/>
<dbReference type="RefSeq" id="WP_084088594.1">
    <property type="nucleotide sequence ID" value="NZ_FWXD01000001.1"/>
</dbReference>
<evidence type="ECO:0000256" key="3">
    <source>
        <dbReference type="ARBA" id="ARBA00023125"/>
    </source>
</evidence>
<dbReference type="SUPFAM" id="SSF53850">
    <property type="entry name" value="Periplasmic binding protein-like II"/>
    <property type="match status" value="1"/>
</dbReference>
<dbReference type="GO" id="GO:0003700">
    <property type="term" value="F:DNA-binding transcription factor activity"/>
    <property type="evidence" value="ECO:0007669"/>
    <property type="project" value="InterPro"/>
</dbReference>
<dbReference type="EMBL" id="FWXD01000001">
    <property type="protein sequence ID" value="SMC16151.1"/>
    <property type="molecule type" value="Genomic_DNA"/>
</dbReference>
<dbReference type="Pfam" id="PF03466">
    <property type="entry name" value="LysR_substrate"/>
    <property type="match status" value="1"/>
</dbReference>